<evidence type="ECO:0000256" key="10">
    <source>
        <dbReference type="ARBA" id="ARBA00023170"/>
    </source>
</evidence>
<dbReference type="InterPro" id="IPR050119">
    <property type="entry name" value="CCR1-9-like"/>
</dbReference>
<dbReference type="GO" id="GO:0016493">
    <property type="term" value="F:C-C chemokine receptor activity"/>
    <property type="evidence" value="ECO:0007669"/>
    <property type="project" value="TreeGrafter"/>
</dbReference>
<dbReference type="PRINTS" id="PR00645">
    <property type="entry name" value="CXCCHMKINER4"/>
</dbReference>
<keyword evidence="11" id="KW-0325">Glycoprotein</keyword>
<keyword evidence="6 14" id="KW-1133">Transmembrane helix</keyword>
<evidence type="ECO:0000256" key="9">
    <source>
        <dbReference type="ARBA" id="ARBA00023157"/>
    </source>
</evidence>
<dbReference type="InterPro" id="IPR017452">
    <property type="entry name" value="GPCR_Rhodpsn_7TM"/>
</dbReference>
<feature type="transmembrane region" description="Helical" evidence="14">
    <location>
        <begin position="120"/>
        <end position="140"/>
    </location>
</feature>
<dbReference type="Pfam" id="PF00001">
    <property type="entry name" value="7tm_1"/>
    <property type="match status" value="1"/>
</dbReference>
<name>A0AAY4AUL1_9TELE</name>
<dbReference type="GO" id="GO:0006955">
    <property type="term" value="P:immune response"/>
    <property type="evidence" value="ECO:0007669"/>
    <property type="project" value="TreeGrafter"/>
</dbReference>
<dbReference type="FunFam" id="1.20.1070.10:FF:000035">
    <property type="entry name" value="C-C chemokine receptor type 6"/>
    <property type="match status" value="1"/>
</dbReference>
<dbReference type="PROSITE" id="PS50262">
    <property type="entry name" value="G_PROTEIN_RECEP_F1_2"/>
    <property type="match status" value="1"/>
</dbReference>
<dbReference type="RefSeq" id="XP_028832963.1">
    <property type="nucleotide sequence ID" value="XM_028977130.1"/>
</dbReference>
<dbReference type="InterPro" id="IPR000276">
    <property type="entry name" value="GPCR_Rhodpsn"/>
</dbReference>
<dbReference type="Proteomes" id="UP000694580">
    <property type="component" value="Chromosome 4"/>
</dbReference>
<dbReference type="SUPFAM" id="SSF81321">
    <property type="entry name" value="Family A G protein-coupled receptor-like"/>
    <property type="match status" value="1"/>
</dbReference>
<keyword evidence="7 13" id="KW-0297">G-protein coupled receptor</keyword>
<organism evidence="16 17">
    <name type="scientific">Denticeps clupeoides</name>
    <name type="common">denticle herring</name>
    <dbReference type="NCBI Taxonomy" id="299321"/>
    <lineage>
        <taxon>Eukaryota</taxon>
        <taxon>Metazoa</taxon>
        <taxon>Chordata</taxon>
        <taxon>Craniata</taxon>
        <taxon>Vertebrata</taxon>
        <taxon>Euteleostomi</taxon>
        <taxon>Actinopterygii</taxon>
        <taxon>Neopterygii</taxon>
        <taxon>Teleostei</taxon>
        <taxon>Clupei</taxon>
        <taxon>Clupeiformes</taxon>
        <taxon>Denticipitoidei</taxon>
        <taxon>Denticipitidae</taxon>
        <taxon>Denticeps</taxon>
    </lineage>
</organism>
<feature type="transmembrane region" description="Helical" evidence="14">
    <location>
        <begin position="234"/>
        <end position="254"/>
    </location>
</feature>
<protein>
    <recommendedName>
        <fullName evidence="15">G-protein coupled receptors family 1 profile domain-containing protein</fullName>
    </recommendedName>
</protein>
<dbReference type="GO" id="GO:0019722">
    <property type="term" value="P:calcium-mediated signaling"/>
    <property type="evidence" value="ECO:0007669"/>
    <property type="project" value="TreeGrafter"/>
</dbReference>
<feature type="transmembrane region" description="Helical" evidence="14">
    <location>
        <begin position="282"/>
        <end position="310"/>
    </location>
</feature>
<dbReference type="AlphaFoldDB" id="A0AAY4AUL1"/>
<proteinExistence type="inferred from homology"/>
<evidence type="ECO:0000256" key="11">
    <source>
        <dbReference type="ARBA" id="ARBA00023180"/>
    </source>
</evidence>
<keyword evidence="3" id="KW-1003">Cell membrane</keyword>
<keyword evidence="5" id="KW-0967">Endosome</keyword>
<evidence type="ECO:0000313" key="16">
    <source>
        <dbReference type="Ensembl" id="ENSDCDP00010012040.1"/>
    </source>
</evidence>
<dbReference type="PRINTS" id="PR00657">
    <property type="entry name" value="CCCHEMOKINER"/>
</dbReference>
<comment type="similarity">
    <text evidence="13">Belongs to the G-protein coupled receptor 1 family.</text>
</comment>
<feature type="transmembrane region" description="Helical" evidence="14">
    <location>
        <begin position="193"/>
        <end position="213"/>
    </location>
</feature>
<dbReference type="PROSITE" id="PS00237">
    <property type="entry name" value="G_PROTEIN_RECEP_F1_1"/>
    <property type="match status" value="1"/>
</dbReference>
<dbReference type="GO" id="GO:0019957">
    <property type="term" value="F:C-C chemokine binding"/>
    <property type="evidence" value="ECO:0007669"/>
    <property type="project" value="TreeGrafter"/>
</dbReference>
<dbReference type="GO" id="GO:0060326">
    <property type="term" value="P:cell chemotaxis"/>
    <property type="evidence" value="ECO:0007669"/>
    <property type="project" value="TreeGrafter"/>
</dbReference>
<evidence type="ECO:0000256" key="14">
    <source>
        <dbReference type="SAM" id="Phobius"/>
    </source>
</evidence>
<dbReference type="GO" id="GO:0005769">
    <property type="term" value="C:early endosome"/>
    <property type="evidence" value="ECO:0007669"/>
    <property type="project" value="UniProtKB-SubCell"/>
</dbReference>
<evidence type="ECO:0000259" key="15">
    <source>
        <dbReference type="PROSITE" id="PS50262"/>
    </source>
</evidence>
<evidence type="ECO:0000256" key="5">
    <source>
        <dbReference type="ARBA" id="ARBA00022753"/>
    </source>
</evidence>
<gene>
    <name evidence="16" type="primary">ccr9a</name>
</gene>
<keyword evidence="17" id="KW-1185">Reference proteome</keyword>
<evidence type="ECO:0000256" key="1">
    <source>
        <dbReference type="ARBA" id="ARBA00004412"/>
    </source>
</evidence>
<keyword evidence="12 13" id="KW-0807">Transducer</keyword>
<keyword evidence="10 13" id="KW-0675">Receptor</keyword>
<dbReference type="GeneID" id="114788493"/>
<evidence type="ECO:0000256" key="3">
    <source>
        <dbReference type="ARBA" id="ARBA00022475"/>
    </source>
</evidence>
<evidence type="ECO:0000256" key="7">
    <source>
        <dbReference type="ARBA" id="ARBA00023040"/>
    </source>
</evidence>
<dbReference type="GeneTree" id="ENSGT01030000234667"/>
<reference evidence="16" key="2">
    <citation type="submission" date="2025-08" db="UniProtKB">
        <authorList>
            <consortium name="Ensembl"/>
        </authorList>
    </citation>
    <scope>IDENTIFICATION</scope>
</reference>
<feature type="domain" description="G-protein coupled receptors family 1 profile" evidence="15">
    <location>
        <begin position="131"/>
        <end position="387"/>
    </location>
</feature>
<feature type="transmembrane region" description="Helical" evidence="14">
    <location>
        <begin position="322"/>
        <end position="340"/>
    </location>
</feature>
<comment type="subcellular location">
    <subcellularLocation>
        <location evidence="2">Cell membrane</location>
        <topology evidence="2">Multi-pass membrane protein</topology>
    </subcellularLocation>
    <subcellularLocation>
        <location evidence="1">Early endosome</location>
    </subcellularLocation>
</comment>
<dbReference type="InterPro" id="IPR001277">
    <property type="entry name" value="CXCR4/ACKR2"/>
</dbReference>
<evidence type="ECO:0000256" key="12">
    <source>
        <dbReference type="ARBA" id="ARBA00023224"/>
    </source>
</evidence>
<evidence type="ECO:0000256" key="4">
    <source>
        <dbReference type="ARBA" id="ARBA00022692"/>
    </source>
</evidence>
<keyword evidence="4 13" id="KW-0812">Transmembrane</keyword>
<dbReference type="GO" id="GO:0009897">
    <property type="term" value="C:external side of plasma membrane"/>
    <property type="evidence" value="ECO:0007669"/>
    <property type="project" value="TreeGrafter"/>
</dbReference>
<evidence type="ECO:0000256" key="2">
    <source>
        <dbReference type="ARBA" id="ARBA00004651"/>
    </source>
</evidence>
<accession>A0AAY4AUL1</accession>
<dbReference type="InterPro" id="IPR000355">
    <property type="entry name" value="Chemokine_rcpt"/>
</dbReference>
<evidence type="ECO:0000313" key="17">
    <source>
        <dbReference type="Proteomes" id="UP000694580"/>
    </source>
</evidence>
<reference evidence="16 17" key="1">
    <citation type="submission" date="2020-06" db="EMBL/GenBank/DDBJ databases">
        <authorList>
            <consortium name="Wellcome Sanger Institute Data Sharing"/>
        </authorList>
    </citation>
    <scope>NUCLEOTIDE SEQUENCE [LARGE SCALE GENOMIC DNA]</scope>
</reference>
<evidence type="ECO:0000256" key="6">
    <source>
        <dbReference type="ARBA" id="ARBA00022989"/>
    </source>
</evidence>
<dbReference type="Ensembl" id="ENSDCDT00010012624.1">
    <property type="protein sequence ID" value="ENSDCDP00010012040.1"/>
    <property type="gene ID" value="ENSDCDG00010005370.1"/>
</dbReference>
<reference evidence="16" key="3">
    <citation type="submission" date="2025-09" db="UniProtKB">
        <authorList>
            <consortium name="Ensembl"/>
        </authorList>
    </citation>
    <scope>IDENTIFICATION</scope>
</reference>
<evidence type="ECO:0000256" key="13">
    <source>
        <dbReference type="RuleBase" id="RU000688"/>
    </source>
</evidence>
<feature type="transmembrane region" description="Helical" evidence="14">
    <location>
        <begin position="375"/>
        <end position="394"/>
    </location>
</feature>
<keyword evidence="9" id="KW-1015">Disulfide bond</keyword>
<sequence length="438" mass="50270">MYRMYRRYDFFCCCKKHPLFTHKPTHTHTQTSQCGFLSDTLKASANETVARVTLGVYDIGKQLSRGNQTGKHGTVCEMAQDTTMDALYNDEYTTPTEGFDDTYCDKSVVRDFRKYYEPPLYSAIVLLGAVGNMLVIWIYLHFRNRMKTMTDVYLFNLAVADLLFLVTLPFWVSDAVQGWTFGSALCKLLSACYKINFFSSMLLLTCISVDRYIAIVQTTTAQNSKKLRLFWSKLVCVFVWVLAVFLSMPEFLFATSKEDFDDPDWNYCSMVYWNNKNNRTKILVLALQICMGFCLPLVVMIFCYTIIILTLMKTKNFEKHKALRVILAVVAVFVLTQLPYNTMLVVDATQAANMTITDCSTIQGFDITSQVMKGLAYMHCCLNPFLYAFVGVRFRKDLVRILHSYGLLERKRNVKKPYGVQFRASVMSETDTTQALSL</sequence>
<evidence type="ECO:0000256" key="8">
    <source>
        <dbReference type="ARBA" id="ARBA00023136"/>
    </source>
</evidence>
<dbReference type="GO" id="GO:0007204">
    <property type="term" value="P:positive regulation of cytosolic calcium ion concentration"/>
    <property type="evidence" value="ECO:0007669"/>
    <property type="project" value="TreeGrafter"/>
</dbReference>
<dbReference type="PANTHER" id="PTHR10489:SF664">
    <property type="entry name" value="C-C CHEMOKINE RECEPTOR TYPE 9"/>
    <property type="match status" value="1"/>
</dbReference>
<dbReference type="Gene3D" id="1.20.1070.10">
    <property type="entry name" value="Rhodopsin 7-helix transmembrane proteins"/>
    <property type="match status" value="1"/>
</dbReference>
<dbReference type="PRINTS" id="PR00237">
    <property type="entry name" value="GPCRRHODOPSN"/>
</dbReference>
<feature type="transmembrane region" description="Helical" evidence="14">
    <location>
        <begin position="152"/>
        <end position="173"/>
    </location>
</feature>
<keyword evidence="8 14" id="KW-0472">Membrane</keyword>
<dbReference type="PANTHER" id="PTHR10489">
    <property type="entry name" value="CELL ADHESION MOLECULE"/>
    <property type="match status" value="1"/>
</dbReference>